<organism evidence="2 3">
    <name type="scientific">Elaphomyces granulatus</name>
    <dbReference type="NCBI Taxonomy" id="519963"/>
    <lineage>
        <taxon>Eukaryota</taxon>
        <taxon>Fungi</taxon>
        <taxon>Dikarya</taxon>
        <taxon>Ascomycota</taxon>
        <taxon>Pezizomycotina</taxon>
        <taxon>Eurotiomycetes</taxon>
        <taxon>Eurotiomycetidae</taxon>
        <taxon>Eurotiales</taxon>
        <taxon>Elaphomycetaceae</taxon>
        <taxon>Elaphomyces</taxon>
    </lineage>
</organism>
<evidence type="ECO:0000313" key="2">
    <source>
        <dbReference type="EMBL" id="OXV09850.1"/>
    </source>
</evidence>
<gene>
    <name evidence="2" type="ORF">Egran_02385</name>
</gene>
<protein>
    <submittedName>
        <fullName evidence="2">Uncharacterized protein</fullName>
    </submittedName>
</protein>
<feature type="compositionally biased region" description="Polar residues" evidence="1">
    <location>
        <begin position="73"/>
        <end position="84"/>
    </location>
</feature>
<dbReference type="AlphaFoldDB" id="A0A232M0B9"/>
<dbReference type="OrthoDB" id="422086at2759"/>
<feature type="region of interest" description="Disordered" evidence="1">
    <location>
        <begin position="47"/>
        <end position="90"/>
    </location>
</feature>
<evidence type="ECO:0000313" key="3">
    <source>
        <dbReference type="Proteomes" id="UP000243515"/>
    </source>
</evidence>
<feature type="compositionally biased region" description="Polar residues" evidence="1">
    <location>
        <begin position="227"/>
        <end position="244"/>
    </location>
</feature>
<evidence type="ECO:0000256" key="1">
    <source>
        <dbReference type="SAM" id="MobiDB-lite"/>
    </source>
</evidence>
<feature type="compositionally biased region" description="Low complexity" evidence="1">
    <location>
        <begin position="53"/>
        <end position="70"/>
    </location>
</feature>
<proteinExistence type="predicted"/>
<dbReference type="EMBL" id="NPHW01003284">
    <property type="protein sequence ID" value="OXV09850.1"/>
    <property type="molecule type" value="Genomic_DNA"/>
</dbReference>
<keyword evidence="3" id="KW-1185">Reference proteome</keyword>
<comment type="caution">
    <text evidence="2">The sequence shown here is derived from an EMBL/GenBank/DDBJ whole genome shotgun (WGS) entry which is preliminary data.</text>
</comment>
<accession>A0A232M0B9</accession>
<reference evidence="2 3" key="1">
    <citation type="journal article" date="2015" name="Environ. Microbiol.">
        <title>Metagenome sequence of Elaphomyces granulatus from sporocarp tissue reveals Ascomycota ectomycorrhizal fingerprints of genome expansion and a Proteobacteria-rich microbiome.</title>
        <authorList>
            <person name="Quandt C.A."/>
            <person name="Kohler A."/>
            <person name="Hesse C.N."/>
            <person name="Sharpton T.J."/>
            <person name="Martin F."/>
            <person name="Spatafora J.W."/>
        </authorList>
    </citation>
    <scope>NUCLEOTIDE SEQUENCE [LARGE SCALE GENOMIC DNA]</scope>
    <source>
        <strain evidence="2 3">OSC145934</strain>
    </source>
</reference>
<sequence length="443" mass="47907">MASSILAPRAVDFTVELIQNTLQDLAEKSSYSLEDSIHAPANIRRQRQRFHASNSKQSNSSKNINTSNKSLAHRNSFSPSTSISGKGRKQAGAMAGYSKLDDTAGFMDAVRRRNLGTTRTSANVPAGSDSGTHAEQNIRKSMNNENSNIVPVGLTSEKLSGPGTNKPGNNYDSQPGLLASKWADEAAAASSLPRAALEKLAAPSAASIGSVSNFAGRKVGTDHNILQGETSCPTNKGLLSTNGETSRDEDRMNLITFKTWGTPITRDKPAAKVRRIILRALPPNYNTPTKALSLIHGSMIENVSISPSGDAHVLFCDATACKAYYDKYPNGIPLGRDGRNVVFVDLGREVDVMSSQLSNYLSAGASRVVRAVGLELNLSTEQLFDLASASHRKVEKIIDTYVPQESRVVHFRFCSIDDAVRFKAAIVRDDDWEHCNIQFAPDP</sequence>
<dbReference type="Proteomes" id="UP000243515">
    <property type="component" value="Unassembled WGS sequence"/>
</dbReference>
<feature type="region of interest" description="Disordered" evidence="1">
    <location>
        <begin position="225"/>
        <end position="245"/>
    </location>
</feature>
<name>A0A232M0B9_9EURO</name>